<dbReference type="PRINTS" id="PR00368">
    <property type="entry name" value="FADPNR"/>
</dbReference>
<dbReference type="EMBL" id="MFKF01000034">
    <property type="protein sequence ID" value="OGG56337.1"/>
    <property type="molecule type" value="Genomic_DNA"/>
</dbReference>
<dbReference type="InterPro" id="IPR036188">
    <property type="entry name" value="FAD/NAD-bd_sf"/>
</dbReference>
<dbReference type="GO" id="GO:0051539">
    <property type="term" value="F:4 iron, 4 sulfur cluster binding"/>
    <property type="evidence" value="ECO:0007669"/>
    <property type="project" value="UniProtKB-KW"/>
</dbReference>
<dbReference type="PANTHER" id="PTHR43498:SF1">
    <property type="entry name" value="COB--COM HETERODISULFIDE REDUCTASE IRON-SULFUR SUBUNIT A"/>
    <property type="match status" value="1"/>
</dbReference>
<evidence type="ECO:0000256" key="5">
    <source>
        <dbReference type="ARBA" id="ARBA00023014"/>
    </source>
</evidence>
<dbReference type="GO" id="GO:0016491">
    <property type="term" value="F:oxidoreductase activity"/>
    <property type="evidence" value="ECO:0007669"/>
    <property type="project" value="UniProtKB-KW"/>
</dbReference>
<comment type="caution">
    <text evidence="6">The sequence shown here is derived from an EMBL/GenBank/DDBJ whole genome shotgun (WGS) entry which is preliminary data.</text>
</comment>
<evidence type="ECO:0000256" key="1">
    <source>
        <dbReference type="ARBA" id="ARBA00022485"/>
    </source>
</evidence>
<evidence type="ECO:0000313" key="7">
    <source>
        <dbReference type="Proteomes" id="UP000178606"/>
    </source>
</evidence>
<keyword evidence="1" id="KW-0004">4Fe-4S</keyword>
<protein>
    <recommendedName>
        <fullName evidence="8">FAD-dependent oxidoreductase</fullName>
    </recommendedName>
</protein>
<dbReference type="GO" id="GO:0046872">
    <property type="term" value="F:metal ion binding"/>
    <property type="evidence" value="ECO:0007669"/>
    <property type="project" value="UniProtKB-KW"/>
</dbReference>
<keyword evidence="5" id="KW-0411">Iron-sulfur</keyword>
<evidence type="ECO:0000256" key="4">
    <source>
        <dbReference type="ARBA" id="ARBA00023004"/>
    </source>
</evidence>
<dbReference type="Pfam" id="PF12831">
    <property type="entry name" value="FAD_oxidored"/>
    <property type="match status" value="2"/>
</dbReference>
<evidence type="ECO:0008006" key="8">
    <source>
        <dbReference type="Google" id="ProtNLM"/>
    </source>
</evidence>
<gene>
    <name evidence="6" type="ORF">A3F84_22160</name>
</gene>
<sequence>MNTIREPARDLSVVAEADVVVVGGGPGGIMAALGAARNGARTLLVEQYGFLGGTATAGLMTSFNGFRNERPPDHVQTVRGYAQELVDRLREAGGACGCTSHGNFGPLKPGECPYAVSFDPEVLKQVALEMLCEAGVEIMFHTWFSDAPGEGRNVHAVVVENKSGRQAIRGRIYVDATGDGDLAARAGARYEKVEKAGQRMMPMTLMYRVTGLPAPGPGERRLWVNGITTRWGPGVAEADGSDAKDLTAAEVRARRQVEAHVAELRKTYPDARLVETAAAIGVRETRRIVGLYTITEEDALSGRAQPDSIAVSSNPAPGYYGKRRFLEHLGFEIPYRSLAPADLDNALLAGRCISASQPAFQSARSMAPNMAISQASGTAAAMCVAAGRRPAELDVAALQRRLEQAGAVVRVPR</sequence>
<reference evidence="6 7" key="1">
    <citation type="journal article" date="2016" name="Nat. Commun.">
        <title>Thousands of microbial genomes shed light on interconnected biogeochemical processes in an aquifer system.</title>
        <authorList>
            <person name="Anantharaman K."/>
            <person name="Brown C.T."/>
            <person name="Hug L.A."/>
            <person name="Sharon I."/>
            <person name="Castelle C.J."/>
            <person name="Probst A.J."/>
            <person name="Thomas B.C."/>
            <person name="Singh A."/>
            <person name="Wilkins M.J."/>
            <person name="Karaoz U."/>
            <person name="Brodie E.L."/>
            <person name="Williams K.H."/>
            <person name="Hubbard S.S."/>
            <person name="Banfield J.F."/>
        </authorList>
    </citation>
    <scope>NUCLEOTIDE SEQUENCE [LARGE SCALE GENOMIC DNA]</scope>
    <source>
        <strain evidence="7">RIFCSPLOWO2_12_FULL_64_10</strain>
    </source>
</reference>
<dbReference type="SUPFAM" id="SSF51905">
    <property type="entry name" value="FAD/NAD(P)-binding domain"/>
    <property type="match status" value="1"/>
</dbReference>
<keyword evidence="2" id="KW-0479">Metal-binding</keyword>
<proteinExistence type="predicted"/>
<name>A0A1F6D4Q6_HANXR</name>
<keyword evidence="4" id="KW-0408">Iron</keyword>
<dbReference type="Proteomes" id="UP000178606">
    <property type="component" value="Unassembled WGS sequence"/>
</dbReference>
<evidence type="ECO:0000313" key="6">
    <source>
        <dbReference type="EMBL" id="OGG56337.1"/>
    </source>
</evidence>
<dbReference type="PRINTS" id="PR00469">
    <property type="entry name" value="PNDRDTASEII"/>
</dbReference>
<accession>A0A1F6D4Q6</accession>
<dbReference type="InterPro" id="IPR039650">
    <property type="entry name" value="HdrA-like"/>
</dbReference>
<evidence type="ECO:0000256" key="3">
    <source>
        <dbReference type="ARBA" id="ARBA00023002"/>
    </source>
</evidence>
<evidence type="ECO:0000256" key="2">
    <source>
        <dbReference type="ARBA" id="ARBA00022723"/>
    </source>
</evidence>
<dbReference type="AlphaFoldDB" id="A0A1F6D4Q6"/>
<dbReference type="Gene3D" id="3.50.50.60">
    <property type="entry name" value="FAD/NAD(P)-binding domain"/>
    <property type="match status" value="1"/>
</dbReference>
<keyword evidence="3" id="KW-0560">Oxidoreductase</keyword>
<organism evidence="6 7">
    <name type="scientific">Handelsmanbacteria sp. (strain RIFCSPLOWO2_12_FULL_64_10)</name>
    <dbReference type="NCBI Taxonomy" id="1817868"/>
    <lineage>
        <taxon>Bacteria</taxon>
        <taxon>Candidatus Handelsmaniibacteriota</taxon>
    </lineage>
</organism>
<dbReference type="PANTHER" id="PTHR43498">
    <property type="entry name" value="FERREDOXIN:COB-COM HETERODISULFIDE REDUCTASE SUBUNIT A"/>
    <property type="match status" value="1"/>
</dbReference>